<dbReference type="AlphaFoldDB" id="A0A151ZSC2"/>
<proteinExistence type="predicted"/>
<protein>
    <submittedName>
        <fullName evidence="2">Uncharacterized protein</fullName>
    </submittedName>
</protein>
<accession>A0A151ZSC2</accession>
<evidence type="ECO:0000313" key="2">
    <source>
        <dbReference type="EMBL" id="KYQ96838.1"/>
    </source>
</evidence>
<dbReference type="EMBL" id="LODT01000021">
    <property type="protein sequence ID" value="KYQ96838.1"/>
    <property type="molecule type" value="Genomic_DNA"/>
</dbReference>
<evidence type="ECO:0000256" key="1">
    <source>
        <dbReference type="SAM" id="MobiDB-lite"/>
    </source>
</evidence>
<feature type="compositionally biased region" description="Acidic residues" evidence="1">
    <location>
        <begin position="423"/>
        <end position="440"/>
    </location>
</feature>
<reference evidence="2 3" key="1">
    <citation type="submission" date="2015-12" db="EMBL/GenBank/DDBJ databases">
        <title>Dictyostelia acquired genes for synthesis and detection of signals that induce cell-type specialization by lateral gene transfer from prokaryotes.</title>
        <authorList>
            <person name="Gloeckner G."/>
            <person name="Schaap P."/>
        </authorList>
    </citation>
    <scope>NUCLEOTIDE SEQUENCE [LARGE SCALE GENOMIC DNA]</scope>
    <source>
        <strain evidence="2 3">TK</strain>
    </source>
</reference>
<feature type="region of interest" description="Disordered" evidence="1">
    <location>
        <begin position="412"/>
        <end position="440"/>
    </location>
</feature>
<dbReference type="InParanoid" id="A0A151ZSC2"/>
<keyword evidence="3" id="KW-1185">Reference proteome</keyword>
<gene>
    <name evidence="2" type="ORF">DLAC_04143</name>
</gene>
<name>A0A151ZSC2_TIELA</name>
<comment type="caution">
    <text evidence="2">The sequence shown here is derived from an EMBL/GenBank/DDBJ whole genome shotgun (WGS) entry which is preliminary data.</text>
</comment>
<sequence>MCATVSTEISDSCKFNIVVFPILTGTSSKNLRMRVTDYASLNVELLPFTLEESFEFLNSNIPNFYCKQQNQRFQRTVMSMCGIPRLLEVFANSIKSEVNLQFLDHIITRTKSEITMMYKIGETWLQICQTKTNIKTIIAMSISGKLVELQTKLPDNELEIEDVQKGGIIFLKKELTSSGYYITYPLLILEILNELYHFTTLNLMEPLSLDWSWKKFEEFEAEFERLKNNSYLISGSDTTEISKYYGYCDSSLYSKEFIISELQSVQIEDRQFLKKNLELDAIETISEDRLFNNSFICAAGNPSVDTKVFRKPTASDSNQKPWMFAKQLKHIQSQKDEEISYDYIKSQYSSFNTRIESLKEKYRIVYIFFTNKPVNRDVIKKFYQKHNGNMDNYLQNSFSLLSVFEEMEVDQIEEDEKKKEKEYNDDDYEIEEENEIDQTN</sequence>
<dbReference type="Proteomes" id="UP000076078">
    <property type="component" value="Unassembled WGS sequence"/>
</dbReference>
<organism evidence="2 3">
    <name type="scientific">Tieghemostelium lacteum</name>
    <name type="common">Slime mold</name>
    <name type="synonym">Dictyostelium lacteum</name>
    <dbReference type="NCBI Taxonomy" id="361077"/>
    <lineage>
        <taxon>Eukaryota</taxon>
        <taxon>Amoebozoa</taxon>
        <taxon>Evosea</taxon>
        <taxon>Eumycetozoa</taxon>
        <taxon>Dictyostelia</taxon>
        <taxon>Dictyosteliales</taxon>
        <taxon>Raperosteliaceae</taxon>
        <taxon>Tieghemostelium</taxon>
    </lineage>
</organism>
<evidence type="ECO:0000313" key="3">
    <source>
        <dbReference type="Proteomes" id="UP000076078"/>
    </source>
</evidence>